<dbReference type="Proteomes" id="UP001164020">
    <property type="component" value="Chromosome"/>
</dbReference>
<dbReference type="InterPro" id="IPR036188">
    <property type="entry name" value="FAD/NAD-bd_sf"/>
</dbReference>
<dbReference type="InterPro" id="IPR003953">
    <property type="entry name" value="FAD-dep_OxRdtase_2_FAD-bd"/>
</dbReference>
<evidence type="ECO:0000256" key="4">
    <source>
        <dbReference type="ARBA" id="ARBA00023002"/>
    </source>
</evidence>
<keyword evidence="2" id="KW-0285">Flavoprotein</keyword>
<dbReference type="InterPro" id="IPR050315">
    <property type="entry name" value="FAD-oxidoreductase_2"/>
</dbReference>
<evidence type="ECO:0000256" key="1">
    <source>
        <dbReference type="ARBA" id="ARBA00001974"/>
    </source>
</evidence>
<evidence type="ECO:0000256" key="2">
    <source>
        <dbReference type="ARBA" id="ARBA00022630"/>
    </source>
</evidence>
<dbReference type="EMBL" id="CP114029">
    <property type="protein sequence ID" value="WAP66938.1"/>
    <property type="molecule type" value="Genomic_DNA"/>
</dbReference>
<dbReference type="Pfam" id="PF00890">
    <property type="entry name" value="FAD_binding_2"/>
    <property type="match status" value="1"/>
</dbReference>
<dbReference type="InterPro" id="IPR027477">
    <property type="entry name" value="Succ_DH/fumarate_Rdtase_cat_sf"/>
</dbReference>
<accession>A0ABY7BUJ2</accession>
<gene>
    <name evidence="6" type="ORF">OH818_14860</name>
</gene>
<keyword evidence="3" id="KW-0274">FAD</keyword>
<evidence type="ECO:0000259" key="5">
    <source>
        <dbReference type="Pfam" id="PF00890"/>
    </source>
</evidence>
<evidence type="ECO:0000256" key="3">
    <source>
        <dbReference type="ARBA" id="ARBA00022827"/>
    </source>
</evidence>
<keyword evidence="4" id="KW-0560">Oxidoreductase</keyword>
<proteinExistence type="predicted"/>
<keyword evidence="7" id="KW-1185">Reference proteome</keyword>
<dbReference type="Gene3D" id="3.90.700.10">
    <property type="entry name" value="Succinate dehydrogenase/fumarate reductase flavoprotein, catalytic domain"/>
    <property type="match status" value="1"/>
</dbReference>
<feature type="domain" description="FAD-dependent oxidoreductase 2 FAD-binding" evidence="5">
    <location>
        <begin position="17"/>
        <end position="436"/>
    </location>
</feature>
<protein>
    <submittedName>
        <fullName evidence="6">FAD-dependent oxidoreductase</fullName>
    </submittedName>
</protein>
<comment type="cofactor">
    <cofactor evidence="1">
        <name>FAD</name>
        <dbReference type="ChEBI" id="CHEBI:57692"/>
    </cofactor>
</comment>
<sequence length="469" mass="49139">MTVLRTAERAFDFDVPVVIVGAGAAGLTAALAARDAGAEVLLLERDAHPRGSTSMSQGYACAAGTKIQRDKGIDDDPDKFYADIMARTKGTADPLTARTVADQSGPTVDWLVERHAIPFQMNISWAGFFGHTVNRLHGVPTRTGEELHGSLIRAAEDAGVTLVTGAHVDAIFADADGVVSGVRVRRKDGGEERIGCKALVLTTCGFGANHDMVRDHIPSFGSAPYYRYFGHEGNEGEGIRFGVELGGAIGCMDAYQGYGALAEPYGIIVNYDMVMQGAITVNVEGKRFSNENADISGQALNVLRQPDGIGWIVFDDARRQIVADLPEYRELAALGAVRSAETADALADLIKVPREALARTLEETARMAAGELACPFGRDFTQHPPLSGPLHAIKTTGALFHTQGGLKVDAGARVLREDGTPLPNLLAGGGTACSISGNGVDGYLPAAGLATAITLGRLAGTTAADLAAA</sequence>
<dbReference type="SUPFAM" id="SSF51905">
    <property type="entry name" value="FAD/NAD(P)-binding domain"/>
    <property type="match status" value="1"/>
</dbReference>
<dbReference type="SUPFAM" id="SSF56425">
    <property type="entry name" value="Succinate dehydrogenase/fumarate reductase flavoprotein, catalytic domain"/>
    <property type="match status" value="1"/>
</dbReference>
<dbReference type="PANTHER" id="PTHR43400">
    <property type="entry name" value="FUMARATE REDUCTASE"/>
    <property type="match status" value="1"/>
</dbReference>
<name>A0ABY7BUJ2_9HYPH</name>
<dbReference type="PANTHER" id="PTHR43400:SF10">
    <property type="entry name" value="3-OXOSTEROID 1-DEHYDROGENASE"/>
    <property type="match status" value="1"/>
</dbReference>
<evidence type="ECO:0000313" key="7">
    <source>
        <dbReference type="Proteomes" id="UP001164020"/>
    </source>
</evidence>
<reference evidence="6" key="1">
    <citation type="submission" date="2022-12" db="EMBL/GenBank/DDBJ databases">
        <title>Jiella pelagia sp. nov., isolated from phosphonate enriched culture of Northwest Pacific surface seawater.</title>
        <authorList>
            <person name="Shin D.Y."/>
            <person name="Hwang C.Y."/>
        </authorList>
    </citation>
    <scope>NUCLEOTIDE SEQUENCE</scope>
    <source>
        <strain evidence="6">HL-NP1</strain>
    </source>
</reference>
<evidence type="ECO:0000313" key="6">
    <source>
        <dbReference type="EMBL" id="WAP66938.1"/>
    </source>
</evidence>
<organism evidence="6 7">
    <name type="scientific">Jiella pelagia</name>
    <dbReference type="NCBI Taxonomy" id="2986949"/>
    <lineage>
        <taxon>Bacteria</taxon>
        <taxon>Pseudomonadati</taxon>
        <taxon>Pseudomonadota</taxon>
        <taxon>Alphaproteobacteria</taxon>
        <taxon>Hyphomicrobiales</taxon>
        <taxon>Aurantimonadaceae</taxon>
        <taxon>Jiella</taxon>
    </lineage>
</organism>
<dbReference type="RefSeq" id="WP_268879386.1">
    <property type="nucleotide sequence ID" value="NZ_CP114029.1"/>
</dbReference>
<dbReference type="Gene3D" id="3.50.50.60">
    <property type="entry name" value="FAD/NAD(P)-binding domain"/>
    <property type="match status" value="1"/>
</dbReference>